<dbReference type="GO" id="GO:0009252">
    <property type="term" value="P:peptidoglycan biosynthetic process"/>
    <property type="evidence" value="ECO:0007669"/>
    <property type="project" value="UniProtKB-UniRule"/>
</dbReference>
<dbReference type="HAMAP" id="MF_00046">
    <property type="entry name" value="MurC"/>
    <property type="match status" value="1"/>
</dbReference>
<keyword evidence="4 14" id="KW-0963">Cytoplasm</keyword>
<comment type="similarity">
    <text evidence="14">Belongs to the MurCDEF family.</text>
</comment>
<keyword evidence="9 14" id="KW-0133">Cell shape</keyword>
<evidence type="ECO:0000256" key="13">
    <source>
        <dbReference type="ARBA" id="ARBA00047833"/>
    </source>
</evidence>
<dbReference type="InterPro" id="IPR005758">
    <property type="entry name" value="UDP-N-AcMur_Ala_ligase_MurC"/>
</dbReference>
<dbReference type="PANTHER" id="PTHR43445">
    <property type="entry name" value="UDP-N-ACETYLMURAMATE--L-ALANINE LIGASE-RELATED"/>
    <property type="match status" value="1"/>
</dbReference>
<dbReference type="OrthoDB" id="9804126at2"/>
<dbReference type="EC" id="6.3.2.8" evidence="3 14"/>
<keyword evidence="19" id="KW-1185">Reference proteome</keyword>
<evidence type="ECO:0000256" key="7">
    <source>
        <dbReference type="ARBA" id="ARBA00022741"/>
    </source>
</evidence>
<dbReference type="PANTHER" id="PTHR43445:SF3">
    <property type="entry name" value="UDP-N-ACETYLMURAMATE--L-ALANINE LIGASE"/>
    <property type="match status" value="1"/>
</dbReference>
<evidence type="ECO:0000256" key="6">
    <source>
        <dbReference type="ARBA" id="ARBA00022618"/>
    </source>
</evidence>
<dbReference type="InterPro" id="IPR013221">
    <property type="entry name" value="Mur_ligase_cen"/>
</dbReference>
<keyword evidence="8 14" id="KW-0067">ATP-binding</keyword>
<evidence type="ECO:0000256" key="10">
    <source>
        <dbReference type="ARBA" id="ARBA00022984"/>
    </source>
</evidence>
<dbReference type="InterPro" id="IPR036615">
    <property type="entry name" value="Mur_ligase_C_dom_sf"/>
</dbReference>
<keyword evidence="5 14" id="KW-0436">Ligase</keyword>
<dbReference type="Gene3D" id="3.40.50.720">
    <property type="entry name" value="NAD(P)-binding Rossmann-like Domain"/>
    <property type="match status" value="1"/>
</dbReference>
<evidence type="ECO:0000256" key="2">
    <source>
        <dbReference type="ARBA" id="ARBA00004752"/>
    </source>
</evidence>
<evidence type="ECO:0000256" key="12">
    <source>
        <dbReference type="ARBA" id="ARBA00023316"/>
    </source>
</evidence>
<evidence type="ECO:0000256" key="1">
    <source>
        <dbReference type="ARBA" id="ARBA00004496"/>
    </source>
</evidence>
<dbReference type="InterPro" id="IPR000713">
    <property type="entry name" value="Mur_ligase_N"/>
</dbReference>
<evidence type="ECO:0000313" key="18">
    <source>
        <dbReference type="EMBL" id="SHF03224.1"/>
    </source>
</evidence>
<keyword evidence="6 14" id="KW-0132">Cell division</keyword>
<evidence type="ECO:0000256" key="11">
    <source>
        <dbReference type="ARBA" id="ARBA00023306"/>
    </source>
</evidence>
<dbReference type="AlphaFoldDB" id="A0A1M4YBN0"/>
<keyword evidence="11 14" id="KW-0131">Cell cycle</keyword>
<dbReference type="STRING" id="1120975.SAMN02746064_01731"/>
<dbReference type="SUPFAM" id="SSF53623">
    <property type="entry name" value="MurD-like peptide ligases, catalytic domain"/>
    <property type="match status" value="1"/>
</dbReference>
<protein>
    <recommendedName>
        <fullName evidence="3 14">UDP-N-acetylmuramate--L-alanine ligase</fullName>
        <ecNumber evidence="3 14">6.3.2.8</ecNumber>
    </recommendedName>
    <alternativeName>
        <fullName evidence="14">UDP-N-acetylmuramoyl-L-alanine synthetase</fullName>
    </alternativeName>
</protein>
<evidence type="ECO:0000259" key="15">
    <source>
        <dbReference type="Pfam" id="PF01225"/>
    </source>
</evidence>
<proteinExistence type="inferred from homology"/>
<evidence type="ECO:0000259" key="16">
    <source>
        <dbReference type="Pfam" id="PF02875"/>
    </source>
</evidence>
<keyword evidence="12 14" id="KW-0961">Cell wall biogenesis/degradation</keyword>
<dbReference type="RefSeq" id="WP_073271099.1">
    <property type="nucleotide sequence ID" value="NZ_FQTU01000012.1"/>
</dbReference>
<reference evidence="18 19" key="1">
    <citation type="submission" date="2016-11" db="EMBL/GenBank/DDBJ databases">
        <authorList>
            <person name="Jaros S."/>
            <person name="Januszkiewicz K."/>
            <person name="Wedrychowicz H."/>
        </authorList>
    </citation>
    <scope>NUCLEOTIDE SEQUENCE [LARGE SCALE GENOMIC DNA]</scope>
    <source>
        <strain evidence="18 19">DSM 14828</strain>
    </source>
</reference>
<evidence type="ECO:0000256" key="4">
    <source>
        <dbReference type="ARBA" id="ARBA00022490"/>
    </source>
</evidence>
<evidence type="ECO:0000256" key="14">
    <source>
        <dbReference type="HAMAP-Rule" id="MF_00046"/>
    </source>
</evidence>
<dbReference type="Gene3D" id="3.90.190.20">
    <property type="entry name" value="Mur ligase, C-terminal domain"/>
    <property type="match status" value="1"/>
</dbReference>
<evidence type="ECO:0000313" key="19">
    <source>
        <dbReference type="Proteomes" id="UP000184251"/>
    </source>
</evidence>
<organism evidence="18 19">
    <name type="scientific">Alkalibacter saccharofermentans DSM 14828</name>
    <dbReference type="NCBI Taxonomy" id="1120975"/>
    <lineage>
        <taxon>Bacteria</taxon>
        <taxon>Bacillati</taxon>
        <taxon>Bacillota</taxon>
        <taxon>Clostridia</taxon>
        <taxon>Eubacteriales</taxon>
        <taxon>Eubacteriaceae</taxon>
        <taxon>Alkalibacter</taxon>
    </lineage>
</organism>
<feature type="binding site" evidence="14">
    <location>
        <begin position="122"/>
        <end position="128"/>
    </location>
    <ligand>
        <name>ATP</name>
        <dbReference type="ChEBI" id="CHEBI:30616"/>
    </ligand>
</feature>
<dbReference type="UniPathway" id="UPA00219"/>
<dbReference type="Pfam" id="PF02875">
    <property type="entry name" value="Mur_ligase_C"/>
    <property type="match status" value="1"/>
</dbReference>
<dbReference type="GO" id="GO:0005737">
    <property type="term" value="C:cytoplasm"/>
    <property type="evidence" value="ECO:0007669"/>
    <property type="project" value="UniProtKB-SubCell"/>
</dbReference>
<dbReference type="InterPro" id="IPR036565">
    <property type="entry name" value="Mur-like_cat_sf"/>
</dbReference>
<comment type="pathway">
    <text evidence="2 14">Cell wall biogenesis; peptidoglycan biosynthesis.</text>
</comment>
<evidence type="ECO:0000256" key="9">
    <source>
        <dbReference type="ARBA" id="ARBA00022960"/>
    </source>
</evidence>
<dbReference type="Pfam" id="PF08245">
    <property type="entry name" value="Mur_ligase_M"/>
    <property type="match status" value="1"/>
</dbReference>
<dbReference type="InterPro" id="IPR050061">
    <property type="entry name" value="MurCDEF_pg_biosynth"/>
</dbReference>
<comment type="catalytic activity">
    <reaction evidence="13 14">
        <text>UDP-N-acetyl-alpha-D-muramate + L-alanine + ATP = UDP-N-acetyl-alpha-D-muramoyl-L-alanine + ADP + phosphate + H(+)</text>
        <dbReference type="Rhea" id="RHEA:23372"/>
        <dbReference type="ChEBI" id="CHEBI:15378"/>
        <dbReference type="ChEBI" id="CHEBI:30616"/>
        <dbReference type="ChEBI" id="CHEBI:43474"/>
        <dbReference type="ChEBI" id="CHEBI:57972"/>
        <dbReference type="ChEBI" id="CHEBI:70757"/>
        <dbReference type="ChEBI" id="CHEBI:83898"/>
        <dbReference type="ChEBI" id="CHEBI:456216"/>
        <dbReference type="EC" id="6.3.2.8"/>
    </reaction>
</comment>
<gene>
    <name evidence="14" type="primary">murC</name>
    <name evidence="18" type="ORF">SAMN02746064_01731</name>
</gene>
<dbReference type="SUPFAM" id="SSF53244">
    <property type="entry name" value="MurD-like peptide ligases, peptide-binding domain"/>
    <property type="match status" value="1"/>
</dbReference>
<feature type="domain" description="Mur ligase N-terminal catalytic" evidence="15">
    <location>
        <begin position="16"/>
        <end position="114"/>
    </location>
</feature>
<sequence>MKRELEKILSIHLDRVHFVGIGGSSMSGLASILIENGINATGSDMQSSSYTDKLLSSGAKVSIGHSAENIDDDCSLIVYTAAIDSENPELKKAQELGIPMLERSEFLGIMTEAFGKTIAVAGTHGKTTTSSLIASIFYLSGLDPTVSVGGVVPALQGNYRVGKSDYFVTEACEYVDSFLRSRHKIGIILNIELDHVDYFKNLDQVKDSFKKFASIIPKDGYLIANGDSKDILDICHALECTVVTTGLNENNEYQATNISYDANGKPSFDVYKKGVLLHRFTLSIPGEHNVMNSLAAIACADICGIPAKMLSESLKTFTGAGRRFEFRGRINDITVVEDYAHHPTELKVTIDACRNYDADRLIVVFQPHTFSRTHHFFDELTGALKDADYVIVSDIYAAREKNKWGIKNGELADALNKDHQTSAIHISDFDEISNHVTSMAKPGDFILVAGAGTINKVAYDIAEKLTKRFSENP</sequence>
<dbReference type="GO" id="GO:0008360">
    <property type="term" value="P:regulation of cell shape"/>
    <property type="evidence" value="ECO:0007669"/>
    <property type="project" value="UniProtKB-KW"/>
</dbReference>
<keyword evidence="7 14" id="KW-0547">Nucleotide-binding</keyword>
<dbReference type="GO" id="GO:0071555">
    <property type="term" value="P:cell wall organization"/>
    <property type="evidence" value="ECO:0007669"/>
    <property type="project" value="UniProtKB-KW"/>
</dbReference>
<feature type="domain" description="Mur ligase C-terminal" evidence="16">
    <location>
        <begin position="322"/>
        <end position="452"/>
    </location>
</feature>
<dbReference type="GO" id="GO:0008763">
    <property type="term" value="F:UDP-N-acetylmuramate-L-alanine ligase activity"/>
    <property type="evidence" value="ECO:0007669"/>
    <property type="project" value="UniProtKB-UniRule"/>
</dbReference>
<keyword evidence="10 14" id="KW-0573">Peptidoglycan synthesis</keyword>
<evidence type="ECO:0000256" key="5">
    <source>
        <dbReference type="ARBA" id="ARBA00022598"/>
    </source>
</evidence>
<accession>A0A1M4YBN0</accession>
<evidence type="ECO:0000259" key="17">
    <source>
        <dbReference type="Pfam" id="PF08245"/>
    </source>
</evidence>
<dbReference type="InterPro" id="IPR004101">
    <property type="entry name" value="Mur_ligase_C"/>
</dbReference>
<evidence type="ECO:0000256" key="3">
    <source>
        <dbReference type="ARBA" id="ARBA00012211"/>
    </source>
</evidence>
<dbReference type="Proteomes" id="UP000184251">
    <property type="component" value="Unassembled WGS sequence"/>
</dbReference>
<dbReference type="GO" id="GO:0051301">
    <property type="term" value="P:cell division"/>
    <property type="evidence" value="ECO:0007669"/>
    <property type="project" value="UniProtKB-KW"/>
</dbReference>
<dbReference type="EMBL" id="FQTU01000012">
    <property type="protein sequence ID" value="SHF03224.1"/>
    <property type="molecule type" value="Genomic_DNA"/>
</dbReference>
<name>A0A1M4YBN0_9FIRM</name>
<feature type="domain" description="Mur ligase central" evidence="17">
    <location>
        <begin position="120"/>
        <end position="300"/>
    </location>
</feature>
<comment type="subcellular location">
    <subcellularLocation>
        <location evidence="1 14">Cytoplasm</location>
    </subcellularLocation>
</comment>
<comment type="function">
    <text evidence="14">Cell wall formation.</text>
</comment>
<evidence type="ECO:0000256" key="8">
    <source>
        <dbReference type="ARBA" id="ARBA00022840"/>
    </source>
</evidence>
<dbReference type="GO" id="GO:0005524">
    <property type="term" value="F:ATP binding"/>
    <property type="evidence" value="ECO:0007669"/>
    <property type="project" value="UniProtKB-UniRule"/>
</dbReference>
<dbReference type="Pfam" id="PF01225">
    <property type="entry name" value="Mur_ligase"/>
    <property type="match status" value="1"/>
</dbReference>
<dbReference type="SUPFAM" id="SSF51984">
    <property type="entry name" value="MurCD N-terminal domain"/>
    <property type="match status" value="1"/>
</dbReference>
<dbReference type="NCBIfam" id="TIGR01082">
    <property type="entry name" value="murC"/>
    <property type="match status" value="1"/>
</dbReference>
<dbReference type="Gene3D" id="3.40.1190.10">
    <property type="entry name" value="Mur-like, catalytic domain"/>
    <property type="match status" value="1"/>
</dbReference>